<accession>A0ABM1MBC1</accession>
<dbReference type="GeneID" id="108559196"/>
<evidence type="ECO:0000256" key="1">
    <source>
        <dbReference type="SAM" id="Coils"/>
    </source>
</evidence>
<gene>
    <name evidence="3" type="primary">LOC108559196</name>
</gene>
<dbReference type="Proteomes" id="UP000695000">
    <property type="component" value="Unplaced"/>
</dbReference>
<evidence type="ECO:0000313" key="3">
    <source>
        <dbReference type="RefSeq" id="XP_017771871.1"/>
    </source>
</evidence>
<keyword evidence="1" id="KW-0175">Coiled coil</keyword>
<protein>
    <submittedName>
        <fullName evidence="3">Uncharacterized protein LOC108559196 isoform X1</fullName>
    </submittedName>
</protein>
<reference evidence="3" key="1">
    <citation type="submission" date="2025-08" db="UniProtKB">
        <authorList>
            <consortium name="RefSeq"/>
        </authorList>
    </citation>
    <scope>IDENTIFICATION</scope>
    <source>
        <tissue evidence="3">Whole Larva</tissue>
    </source>
</reference>
<name>A0ABM1MBC1_NICVS</name>
<organism evidence="2 3">
    <name type="scientific">Nicrophorus vespilloides</name>
    <name type="common">Boreal carrion beetle</name>
    <dbReference type="NCBI Taxonomy" id="110193"/>
    <lineage>
        <taxon>Eukaryota</taxon>
        <taxon>Metazoa</taxon>
        <taxon>Ecdysozoa</taxon>
        <taxon>Arthropoda</taxon>
        <taxon>Hexapoda</taxon>
        <taxon>Insecta</taxon>
        <taxon>Pterygota</taxon>
        <taxon>Neoptera</taxon>
        <taxon>Endopterygota</taxon>
        <taxon>Coleoptera</taxon>
        <taxon>Polyphaga</taxon>
        <taxon>Staphyliniformia</taxon>
        <taxon>Silphidae</taxon>
        <taxon>Nicrophorinae</taxon>
        <taxon>Nicrophorus</taxon>
    </lineage>
</organism>
<feature type="coiled-coil region" evidence="1">
    <location>
        <begin position="88"/>
        <end position="115"/>
    </location>
</feature>
<dbReference type="RefSeq" id="XP_017771871.1">
    <property type="nucleotide sequence ID" value="XM_017916382.1"/>
</dbReference>
<keyword evidence="2" id="KW-1185">Reference proteome</keyword>
<evidence type="ECO:0000313" key="2">
    <source>
        <dbReference type="Proteomes" id="UP000695000"/>
    </source>
</evidence>
<sequence>MSAENQLWCLVYYKEAKSGRKYEIVNHDRLVQIGKHENIKQGNEVKVTCGSAHMMATIINVADSYETLYKEFKTLLNIYDQVQESEINAKYIKENADLERSIEEITAENDLYKQIVDSMIQ</sequence>
<proteinExistence type="predicted"/>